<dbReference type="GO" id="GO:0016301">
    <property type="term" value="F:kinase activity"/>
    <property type="evidence" value="ECO:0007669"/>
    <property type="project" value="UniProtKB-KW"/>
</dbReference>
<protein>
    <submittedName>
        <fullName evidence="1">HprK-related kinase B</fullName>
    </submittedName>
</protein>
<name>A0A6P1ZFP1_9BACT</name>
<dbReference type="NCBIfam" id="TIGR04355">
    <property type="entry name" value="HprK_rel_B"/>
    <property type="match status" value="1"/>
</dbReference>
<reference evidence="1 2" key="1">
    <citation type="submission" date="2018-06" db="EMBL/GenBank/DDBJ databases">
        <title>Complete genome of Desulfovibrio marinus P48SEP.</title>
        <authorList>
            <person name="Crispim J.S."/>
            <person name="Vidigal P.M.P."/>
            <person name="Silva L.C.F."/>
            <person name="Araujo L.C."/>
            <person name="Laguardia C.N."/>
            <person name="Dias R.S."/>
            <person name="Sousa M.P."/>
            <person name="Paula S.O."/>
            <person name="Silva C."/>
        </authorList>
    </citation>
    <scope>NUCLEOTIDE SEQUENCE [LARGE SCALE GENOMIC DNA]</scope>
    <source>
        <strain evidence="1 2">P48SEP</strain>
    </source>
</reference>
<dbReference type="Gene3D" id="3.40.50.300">
    <property type="entry name" value="P-loop containing nucleotide triphosphate hydrolases"/>
    <property type="match status" value="1"/>
</dbReference>
<sequence length="366" mass="40546">MTRLTTAKSFLADTLTGLEIAGALHLDFDGYRTEVRSNSQELLDALGDYFRDFLSDGAENAHTVIHALEDAAPEPSDLGVEFTEKQPDPGKTKIKEEYAELPDGRAVRKRLTGMLFVFGGGVNVALGPCLENDNQVVNFVNNRFIEWTLDRGSLLFHAAGVAKNGRGMAFAGFSGMGKSTLALHVMRLQTDFVSNDRLMVQRDAQGDAGTGLIMYGVAKMPRINPGTVLHNPSLTPVMDDEERDRFAAMPQSELWTLEHKYDAFIDECFGEGRFRLAAPMSCLVLLNWQRDGGELIVSRVDLSRREDLMPAFMKSPGLFYRPGDDAQLDFSEQAYRELLDRCPVYELSGGVDFERAAEKCVAILEG</sequence>
<evidence type="ECO:0000313" key="1">
    <source>
        <dbReference type="EMBL" id="TVM32991.1"/>
    </source>
</evidence>
<dbReference type="EMBL" id="QMIF01000008">
    <property type="protein sequence ID" value="TVM32991.1"/>
    <property type="molecule type" value="Genomic_DNA"/>
</dbReference>
<dbReference type="SUPFAM" id="SSF53795">
    <property type="entry name" value="PEP carboxykinase-like"/>
    <property type="match status" value="1"/>
</dbReference>
<accession>A0A6P1ZFP1</accession>
<dbReference type="InterPro" id="IPR027417">
    <property type="entry name" value="P-loop_NTPase"/>
</dbReference>
<evidence type="ECO:0000313" key="2">
    <source>
        <dbReference type="Proteomes" id="UP000434052"/>
    </source>
</evidence>
<dbReference type="Proteomes" id="UP000434052">
    <property type="component" value="Unassembled WGS sequence"/>
</dbReference>
<dbReference type="AlphaFoldDB" id="A0A6P1ZFP1"/>
<keyword evidence="1" id="KW-0808">Transferase</keyword>
<keyword evidence="1" id="KW-0418">Kinase</keyword>
<dbReference type="InterPro" id="IPR027597">
    <property type="entry name" value="HprK-rel_B"/>
</dbReference>
<proteinExistence type="predicted"/>
<organism evidence="1 2">
    <name type="scientific">Oceanidesulfovibrio marinus</name>
    <dbReference type="NCBI Taxonomy" id="370038"/>
    <lineage>
        <taxon>Bacteria</taxon>
        <taxon>Pseudomonadati</taxon>
        <taxon>Thermodesulfobacteriota</taxon>
        <taxon>Desulfovibrionia</taxon>
        <taxon>Desulfovibrionales</taxon>
        <taxon>Desulfovibrionaceae</taxon>
        <taxon>Oceanidesulfovibrio</taxon>
    </lineage>
</organism>
<dbReference type="RefSeq" id="WP_144305717.1">
    <property type="nucleotide sequence ID" value="NZ_QMIF01000008.1"/>
</dbReference>
<dbReference type="OrthoDB" id="5443147at2"/>
<comment type="caution">
    <text evidence="1">The sequence shown here is derived from an EMBL/GenBank/DDBJ whole genome shotgun (WGS) entry which is preliminary data.</text>
</comment>
<gene>
    <name evidence="1" type="ORF">DQK91_12540</name>
</gene>